<dbReference type="Pfam" id="PF07837">
    <property type="entry name" value="FTCD_N"/>
    <property type="match status" value="1"/>
</dbReference>
<dbReference type="InterPro" id="IPR012886">
    <property type="entry name" value="Formiminotransferase_N"/>
</dbReference>
<feature type="region of interest" description="Disordered" evidence="1">
    <location>
        <begin position="179"/>
        <end position="207"/>
    </location>
</feature>
<dbReference type="Proteomes" id="UP000729402">
    <property type="component" value="Unassembled WGS sequence"/>
</dbReference>
<evidence type="ECO:0000259" key="2">
    <source>
        <dbReference type="SMART" id="SM01221"/>
    </source>
</evidence>
<proteinExistence type="predicted"/>
<evidence type="ECO:0000313" key="5">
    <source>
        <dbReference type="Proteomes" id="UP000729402"/>
    </source>
</evidence>
<dbReference type="OrthoDB" id="48036at2759"/>
<dbReference type="GO" id="GO:0016740">
    <property type="term" value="F:transferase activity"/>
    <property type="evidence" value="ECO:0007669"/>
    <property type="project" value="InterPro"/>
</dbReference>
<dbReference type="SMART" id="SM01221">
    <property type="entry name" value="FTCD"/>
    <property type="match status" value="1"/>
</dbReference>
<evidence type="ECO:0000256" key="1">
    <source>
        <dbReference type="SAM" id="MobiDB-lite"/>
    </source>
</evidence>
<sequence length="438" mass="46314">MNSIHKLILVSSPDCSRKRGEEEMMLRPMMMLACCKIYISESRNASALRTIERAASGAVIVNRFTDDAYNRVGYTLVAPLLPAPPPLRYAVFGVVRAALEAIDFRAHAGTHPRLGAVDHICFHPLAQGSLHHVAALAGAVAADIGDKLQVPTFLYGAAHREGRTLASIRRQLGYFKPNSSGDQWRGAPEEGNLPVTPDAGPERSPRSKGVVVVGATDWVDNYNVPVYTSDVDAARRIARAVSERGGGLQSVQAMGLAHSDGVVEVACNLLDPAKAGADQVQDMVERLAGADGLSAGKGYFTDFSQDKIVELYLQSANVESTAPTRRARLSYSAAGGPVDRVHGSPPTTTFLTVADLPYGGGDTTEAFGSESPPRHVQQPILTGEPPATATATATVAGGGREEPGGSGLIGFDFDLDQPFAGDALSLSCERVRDNGRPC</sequence>
<dbReference type="AlphaFoldDB" id="A0A8J5STH4"/>
<dbReference type="PANTHER" id="PTHR12234:SF1">
    <property type="entry name" value="FORMIMINOTRANSFERASE N-TERMINAL SUBDOMAIN-CONTAINING PROTEIN"/>
    <property type="match status" value="1"/>
</dbReference>
<dbReference type="GO" id="GO:0005542">
    <property type="term" value="F:folic acid binding"/>
    <property type="evidence" value="ECO:0007669"/>
    <property type="project" value="InterPro"/>
</dbReference>
<dbReference type="InterPro" id="IPR013802">
    <property type="entry name" value="Formiminotransferase_C"/>
</dbReference>
<feature type="domain" description="Formiminotransferase C-terminal subdomain" evidence="2">
    <location>
        <begin position="222"/>
        <end position="312"/>
    </location>
</feature>
<reference evidence="4" key="2">
    <citation type="submission" date="2021-02" db="EMBL/GenBank/DDBJ databases">
        <authorList>
            <person name="Kimball J.A."/>
            <person name="Haas M.W."/>
            <person name="Macchietto M."/>
            <person name="Kono T."/>
            <person name="Duquette J."/>
            <person name="Shao M."/>
        </authorList>
    </citation>
    <scope>NUCLEOTIDE SEQUENCE</scope>
    <source>
        <tissue evidence="4">Fresh leaf tissue</tissue>
    </source>
</reference>
<dbReference type="EMBL" id="JAAALK010000282">
    <property type="protein sequence ID" value="KAG8080060.1"/>
    <property type="molecule type" value="Genomic_DNA"/>
</dbReference>
<name>A0A8J5STH4_ZIZPA</name>
<evidence type="ECO:0000313" key="4">
    <source>
        <dbReference type="EMBL" id="KAG8080060.1"/>
    </source>
</evidence>
<evidence type="ECO:0000259" key="3">
    <source>
        <dbReference type="SMART" id="SM01222"/>
    </source>
</evidence>
<comment type="caution">
    <text evidence="4">The sequence shown here is derived from an EMBL/GenBank/DDBJ whole genome shotgun (WGS) entry which is preliminary data.</text>
</comment>
<accession>A0A8J5STH4</accession>
<protein>
    <recommendedName>
        <fullName evidence="6">Formiminotransferase N-terminal subdomain domain-containing protein</fullName>
    </recommendedName>
</protein>
<organism evidence="4 5">
    <name type="scientific">Zizania palustris</name>
    <name type="common">Northern wild rice</name>
    <dbReference type="NCBI Taxonomy" id="103762"/>
    <lineage>
        <taxon>Eukaryota</taxon>
        <taxon>Viridiplantae</taxon>
        <taxon>Streptophyta</taxon>
        <taxon>Embryophyta</taxon>
        <taxon>Tracheophyta</taxon>
        <taxon>Spermatophyta</taxon>
        <taxon>Magnoliopsida</taxon>
        <taxon>Liliopsida</taxon>
        <taxon>Poales</taxon>
        <taxon>Poaceae</taxon>
        <taxon>BOP clade</taxon>
        <taxon>Oryzoideae</taxon>
        <taxon>Oryzeae</taxon>
        <taxon>Zizaniinae</taxon>
        <taxon>Zizania</taxon>
    </lineage>
</organism>
<keyword evidence="5" id="KW-1185">Reference proteome</keyword>
<dbReference type="InterPro" id="IPR051623">
    <property type="entry name" value="FTCD"/>
</dbReference>
<evidence type="ECO:0008006" key="6">
    <source>
        <dbReference type="Google" id="ProtNLM"/>
    </source>
</evidence>
<reference evidence="4" key="1">
    <citation type="journal article" date="2021" name="bioRxiv">
        <title>Whole Genome Assembly and Annotation of Northern Wild Rice, Zizania palustris L., Supports a Whole Genome Duplication in the Zizania Genus.</title>
        <authorList>
            <person name="Haas M."/>
            <person name="Kono T."/>
            <person name="Macchietto M."/>
            <person name="Millas R."/>
            <person name="McGilp L."/>
            <person name="Shao M."/>
            <person name="Duquette J."/>
            <person name="Hirsch C.N."/>
            <person name="Kimball J."/>
        </authorList>
    </citation>
    <scope>NUCLEOTIDE SEQUENCE</scope>
    <source>
        <tissue evidence="4">Fresh leaf tissue</tissue>
    </source>
</reference>
<dbReference type="PANTHER" id="PTHR12234">
    <property type="entry name" value="FORMIMINOTRANSFERASE-CYCLODEAMINASE"/>
    <property type="match status" value="1"/>
</dbReference>
<gene>
    <name evidence="4" type="ORF">GUJ93_ZPchr0007g4386</name>
</gene>
<feature type="domain" description="Formiminotransferase N-terminal subdomain" evidence="3">
    <location>
        <begin position="31"/>
        <end position="217"/>
    </location>
</feature>
<dbReference type="SMART" id="SM01222">
    <property type="entry name" value="FTCD_N"/>
    <property type="match status" value="1"/>
</dbReference>